<dbReference type="EMBL" id="JANBPG010000001">
    <property type="protein sequence ID" value="KAJ1902438.1"/>
    <property type="molecule type" value="Genomic_DNA"/>
</dbReference>
<protein>
    <submittedName>
        <fullName evidence="1">GATA type transcriptional activator of nitrogen-regulated proteins</fullName>
    </submittedName>
</protein>
<proteinExistence type="predicted"/>
<dbReference type="Proteomes" id="UP001150581">
    <property type="component" value="Unassembled WGS sequence"/>
</dbReference>
<gene>
    <name evidence="1" type="primary">SFU1_2</name>
    <name evidence="1" type="ORF">LPJ66_000049</name>
</gene>
<comment type="caution">
    <text evidence="1">The sequence shown here is derived from an EMBL/GenBank/DDBJ whole genome shotgun (WGS) entry which is preliminary data.</text>
</comment>
<name>A0ACC1IXC2_9FUNG</name>
<accession>A0ACC1IXC2</accession>
<evidence type="ECO:0000313" key="1">
    <source>
        <dbReference type="EMBL" id="KAJ1902438.1"/>
    </source>
</evidence>
<organism evidence="1 2">
    <name type="scientific">Kickxella alabastrina</name>
    <dbReference type="NCBI Taxonomy" id="61397"/>
    <lineage>
        <taxon>Eukaryota</taxon>
        <taxon>Fungi</taxon>
        <taxon>Fungi incertae sedis</taxon>
        <taxon>Zoopagomycota</taxon>
        <taxon>Kickxellomycotina</taxon>
        <taxon>Kickxellomycetes</taxon>
        <taxon>Kickxellales</taxon>
        <taxon>Kickxellaceae</taxon>
        <taxon>Kickxella</taxon>
    </lineage>
</organism>
<keyword evidence="2" id="KW-1185">Reference proteome</keyword>
<reference evidence="1" key="1">
    <citation type="submission" date="2022-07" db="EMBL/GenBank/DDBJ databases">
        <title>Phylogenomic reconstructions and comparative analyses of Kickxellomycotina fungi.</title>
        <authorList>
            <person name="Reynolds N.K."/>
            <person name="Stajich J.E."/>
            <person name="Barry K."/>
            <person name="Grigoriev I.V."/>
            <person name="Crous P."/>
            <person name="Smith M.E."/>
        </authorList>
    </citation>
    <scope>NUCLEOTIDE SEQUENCE</scope>
    <source>
        <strain evidence="1">Benny 63K</strain>
    </source>
</reference>
<evidence type="ECO:0000313" key="2">
    <source>
        <dbReference type="Proteomes" id="UP001150581"/>
    </source>
</evidence>
<sequence>MHYHNTNSSRQNPLLSISALLDGPSPVPAAAFEAAVEAGTLCEQPLMIEHRQNNICNLISSFDASDNMTTPSPRIYSLTSPSTPVLTTADCASAAVHTTTASSSKEISCMNCRTTSTPLWRRDPASGSHLCNRCGLYLKTYNVMHPLTKIKRRAMNTVATKKDPLQAASPTVEEMDDVEQMPRPANCHPAQLQQVDVRAAQKRRITPKQLISLGMTPKCFNCCAEQTPLWRRDPEDNIICNSCGLFYKLHGKARPVSMKRAAVKRRNRTVAHHRQQGSSAAEAVGSPSALSKPATVDDSEETRAPATVSSGAGVVADSSMGGLEFLMKAAELSPLAQAGPSQTTKHASCSGLEMLVSLASVAAAEFSFAENTTEVMAAEDPAVQQSGGVHKEKLQLECQRLEQLLAQSKAMLSTLN</sequence>